<dbReference type="Proteomes" id="UP000307173">
    <property type="component" value="Unassembled WGS sequence"/>
</dbReference>
<dbReference type="STRING" id="52247.A0A4T0WV02"/>
<reference evidence="6 7" key="1">
    <citation type="journal article" date="2019" name="Front. Genet.">
        <title>Whole-Genome Sequencing of the Opportunistic Yeast Pathogen Candida inconspicua Uncovers Its Hybrid Origin.</title>
        <authorList>
            <person name="Mixao V."/>
            <person name="Hansen A.P."/>
            <person name="Saus E."/>
            <person name="Boekhout T."/>
            <person name="Lass-Florl C."/>
            <person name="Gabaldon T."/>
        </authorList>
    </citation>
    <scope>NUCLEOTIDE SEQUENCE [LARGE SCALE GENOMIC DNA]</scope>
    <source>
        <strain evidence="6 7">CBS 180</strain>
    </source>
</reference>
<dbReference type="Gene3D" id="3.50.50.60">
    <property type="entry name" value="FAD/NAD(P)-binding domain"/>
    <property type="match status" value="2"/>
</dbReference>
<dbReference type="InterPro" id="IPR036188">
    <property type="entry name" value="FAD/NAD-bd_sf"/>
</dbReference>
<evidence type="ECO:0000256" key="5">
    <source>
        <dbReference type="ARBA" id="ARBA00023002"/>
    </source>
</evidence>
<keyword evidence="2" id="KW-0285">Flavoprotein</keyword>
<keyword evidence="3" id="KW-0274">FAD</keyword>
<dbReference type="InterPro" id="IPR020946">
    <property type="entry name" value="Flavin_mOase-like"/>
</dbReference>
<evidence type="ECO:0000256" key="2">
    <source>
        <dbReference type="ARBA" id="ARBA00022630"/>
    </source>
</evidence>
<keyword evidence="7" id="KW-1185">Reference proteome</keyword>
<dbReference type="Pfam" id="PF00743">
    <property type="entry name" value="FMO-like"/>
    <property type="match status" value="2"/>
</dbReference>
<dbReference type="GO" id="GO:0050660">
    <property type="term" value="F:flavin adenine dinucleotide binding"/>
    <property type="evidence" value="ECO:0007669"/>
    <property type="project" value="InterPro"/>
</dbReference>
<protein>
    <recommendedName>
        <fullName evidence="8">FAD/NAD(P)-binding domain-containing protein</fullName>
    </recommendedName>
</protein>
<dbReference type="EMBL" id="SELW01000679">
    <property type="protein sequence ID" value="TID13340.1"/>
    <property type="molecule type" value="Genomic_DNA"/>
</dbReference>
<comment type="caution">
    <text evidence="6">The sequence shown here is derived from an EMBL/GenBank/DDBJ whole genome shotgun (WGS) entry which is preliminary data.</text>
</comment>
<accession>A0A4T0WV02</accession>
<comment type="similarity">
    <text evidence="1">Belongs to the FMO family.</text>
</comment>
<dbReference type="InterPro" id="IPR050346">
    <property type="entry name" value="FMO-like"/>
</dbReference>
<gene>
    <name evidence="6" type="ORF">CANINC_004938</name>
</gene>
<proteinExistence type="inferred from homology"/>
<dbReference type="GO" id="GO:0004499">
    <property type="term" value="F:N,N-dimethylaniline monooxygenase activity"/>
    <property type="evidence" value="ECO:0007669"/>
    <property type="project" value="InterPro"/>
</dbReference>
<organism evidence="6 7">
    <name type="scientific">Pichia inconspicua</name>
    <dbReference type="NCBI Taxonomy" id="52247"/>
    <lineage>
        <taxon>Eukaryota</taxon>
        <taxon>Fungi</taxon>
        <taxon>Dikarya</taxon>
        <taxon>Ascomycota</taxon>
        <taxon>Saccharomycotina</taxon>
        <taxon>Pichiomycetes</taxon>
        <taxon>Pichiales</taxon>
        <taxon>Pichiaceae</taxon>
        <taxon>Pichia</taxon>
    </lineage>
</organism>
<name>A0A4T0WV02_9ASCO</name>
<evidence type="ECO:0000256" key="1">
    <source>
        <dbReference type="ARBA" id="ARBA00009183"/>
    </source>
</evidence>
<evidence type="ECO:0000256" key="4">
    <source>
        <dbReference type="ARBA" id="ARBA00022857"/>
    </source>
</evidence>
<dbReference type="PIRSF" id="PIRSF000332">
    <property type="entry name" value="FMO"/>
    <property type="match status" value="1"/>
</dbReference>
<keyword evidence="4" id="KW-0521">NADP</keyword>
<dbReference type="PANTHER" id="PTHR23023">
    <property type="entry name" value="DIMETHYLANILINE MONOOXYGENASE"/>
    <property type="match status" value="1"/>
</dbReference>
<evidence type="ECO:0008006" key="8">
    <source>
        <dbReference type="Google" id="ProtNLM"/>
    </source>
</evidence>
<evidence type="ECO:0000256" key="3">
    <source>
        <dbReference type="ARBA" id="ARBA00022827"/>
    </source>
</evidence>
<keyword evidence="5" id="KW-0560">Oxidoreductase</keyword>
<evidence type="ECO:0000313" key="7">
    <source>
        <dbReference type="Proteomes" id="UP000307173"/>
    </source>
</evidence>
<dbReference type="AlphaFoldDB" id="A0A4T0WV02"/>
<dbReference type="OrthoDB" id="66881at2759"/>
<dbReference type="GO" id="GO:0050661">
    <property type="term" value="F:NADP binding"/>
    <property type="evidence" value="ECO:0007669"/>
    <property type="project" value="InterPro"/>
</dbReference>
<dbReference type="SUPFAM" id="SSF51905">
    <property type="entry name" value="FAD/NAD(P)-binding domain"/>
    <property type="match status" value="2"/>
</dbReference>
<dbReference type="InterPro" id="IPR000960">
    <property type="entry name" value="Flavin_mOase"/>
</dbReference>
<sequence>MSVKRIAIVGAGPSGLVSLNEFLHTNSDGTSTITTLKSDNILLPKSPAFEEVVVFEQNDDVGGVWLYNRNYDPKFPNTDNYSDPFSVRPNLNTPSDEELEGYSKSNPLVKPILEDKVIENLWNKSAVYDDLFTNVPNRLMRFTSGFDIEVDGTDKESNIYYPFVSHDKVLEYLKKYADKFELRKYIRFNTVVEKVFKKGEKWIVVVVQFDPINRTERWYKEEFDAVVCSVGRFNVPFVPQIEGLTEFNKTHPGVLSHTKSFRNTDDFKDKKVLLVGSSISAIDLLQYFIPDCKEVWLSTNSSTTKYVDDDANDWMSQVLRDESLPIHRCPRIKRFLENGVEFQDGTIATDFDRILFATGYHLSYPFLHIEENKDKEYIKIGSGDDYQPNYARTKAENVYLYIFTIGEPTLAHIGLCHNPLFFLVAEADVIAMAGVWSGAKELPPIEKQKEWCANRLKGKTSKFQMYDENTIIPYIEDCYKYSPNNRFDMTKIFIKDEVKESKEVLKTLFYKYASGELKN</sequence>
<evidence type="ECO:0000313" key="6">
    <source>
        <dbReference type="EMBL" id="TID13340.1"/>
    </source>
</evidence>